<dbReference type="Proteomes" id="UP000427769">
    <property type="component" value="Chromosome"/>
</dbReference>
<dbReference type="AlphaFoldDB" id="A0A5K7ZG37"/>
<reference evidence="1 2" key="1">
    <citation type="submission" date="2019-11" db="EMBL/GenBank/DDBJ databases">
        <title>Comparative genomics of hydrocarbon-degrading Desulfosarcina strains.</title>
        <authorList>
            <person name="Watanabe M."/>
            <person name="Kojima H."/>
            <person name="Fukui M."/>
        </authorList>
    </citation>
    <scope>NUCLEOTIDE SEQUENCE [LARGE SCALE GENOMIC DNA]</scope>
    <source>
        <strain evidence="1 2">PP31</strain>
    </source>
</reference>
<accession>A0A5K7ZG37</accession>
<dbReference type="KEGG" id="dwd:DSCW_61680"/>
<gene>
    <name evidence="1" type="ORF">DSCW_61680</name>
</gene>
<sequence length="59" mass="6780">MSRQKKLKQFSAVNVWNQQDRESGLKESMKANKLQNLKIIFKVIHCGTINNLNGSFFPA</sequence>
<keyword evidence="2" id="KW-1185">Reference proteome</keyword>
<protein>
    <submittedName>
        <fullName evidence="1">Uncharacterized protein</fullName>
    </submittedName>
</protein>
<proteinExistence type="predicted"/>
<organism evidence="1 2">
    <name type="scientific">Desulfosarcina widdelii</name>
    <dbReference type="NCBI Taxonomy" id="947919"/>
    <lineage>
        <taxon>Bacteria</taxon>
        <taxon>Pseudomonadati</taxon>
        <taxon>Thermodesulfobacteriota</taxon>
        <taxon>Desulfobacteria</taxon>
        <taxon>Desulfobacterales</taxon>
        <taxon>Desulfosarcinaceae</taxon>
        <taxon>Desulfosarcina</taxon>
    </lineage>
</organism>
<evidence type="ECO:0000313" key="2">
    <source>
        <dbReference type="Proteomes" id="UP000427769"/>
    </source>
</evidence>
<evidence type="ECO:0000313" key="1">
    <source>
        <dbReference type="EMBL" id="BBO78751.1"/>
    </source>
</evidence>
<dbReference type="EMBL" id="AP021875">
    <property type="protein sequence ID" value="BBO78751.1"/>
    <property type="molecule type" value="Genomic_DNA"/>
</dbReference>
<name>A0A5K7ZG37_9BACT</name>